<protein>
    <submittedName>
        <fullName evidence="1">Uncharacterized protein</fullName>
    </submittedName>
</protein>
<comment type="caution">
    <text evidence="1">The sequence shown here is derived from an EMBL/GenBank/DDBJ whole genome shotgun (WGS) entry which is preliminary data.</text>
</comment>
<gene>
    <name evidence="1" type="ORF">C5F51_27335</name>
</gene>
<reference evidence="1 2" key="1">
    <citation type="submission" date="2018-02" db="EMBL/GenBank/DDBJ databases">
        <title>8 Nocardia nova and 1 Nocardia cyriacigeorgica strain used for evolution to TMP-SMX.</title>
        <authorList>
            <person name="Mehta H."/>
            <person name="Weng J."/>
            <person name="Shamoo Y."/>
        </authorList>
    </citation>
    <scope>NUCLEOTIDE SEQUENCE [LARGE SCALE GENOMIC DNA]</scope>
    <source>
        <strain evidence="1 2">BAA2227</strain>
    </source>
</reference>
<name>A0A2S5ZZ40_9NOCA</name>
<dbReference type="EMBL" id="PSZD01000022">
    <property type="protein sequence ID" value="PPJ23804.1"/>
    <property type="molecule type" value="Genomic_DNA"/>
</dbReference>
<keyword evidence="2" id="KW-1185">Reference proteome</keyword>
<dbReference type="AlphaFoldDB" id="A0A2S5ZZ40"/>
<proteinExistence type="predicted"/>
<dbReference type="RefSeq" id="WP_104364315.1">
    <property type="nucleotide sequence ID" value="NZ_JBITKZ010000008.1"/>
</dbReference>
<evidence type="ECO:0000313" key="1">
    <source>
        <dbReference type="EMBL" id="PPJ23804.1"/>
    </source>
</evidence>
<accession>A0A2S5ZZ40</accession>
<sequence length="67" mass="7466">MVVYDANVLYGNTLRAMMIRSCSTRSVSTTGDCGLASSRLRILGATIRKLQKTYSTHAKPERLMLKE</sequence>
<evidence type="ECO:0000313" key="2">
    <source>
        <dbReference type="Proteomes" id="UP000238356"/>
    </source>
</evidence>
<dbReference type="Proteomes" id="UP000238356">
    <property type="component" value="Unassembled WGS sequence"/>
</dbReference>
<organism evidence="1 2">
    <name type="scientific">Nocardia nova</name>
    <dbReference type="NCBI Taxonomy" id="37330"/>
    <lineage>
        <taxon>Bacteria</taxon>
        <taxon>Bacillati</taxon>
        <taxon>Actinomycetota</taxon>
        <taxon>Actinomycetes</taxon>
        <taxon>Mycobacteriales</taxon>
        <taxon>Nocardiaceae</taxon>
        <taxon>Nocardia</taxon>
    </lineage>
</organism>